<organism evidence="3 4">
    <name type="scientific">Cajanus cajan</name>
    <name type="common">Pigeon pea</name>
    <name type="synonym">Cajanus indicus</name>
    <dbReference type="NCBI Taxonomy" id="3821"/>
    <lineage>
        <taxon>Eukaryota</taxon>
        <taxon>Viridiplantae</taxon>
        <taxon>Streptophyta</taxon>
        <taxon>Embryophyta</taxon>
        <taxon>Tracheophyta</taxon>
        <taxon>Spermatophyta</taxon>
        <taxon>Magnoliopsida</taxon>
        <taxon>eudicotyledons</taxon>
        <taxon>Gunneridae</taxon>
        <taxon>Pentapetalae</taxon>
        <taxon>rosids</taxon>
        <taxon>fabids</taxon>
        <taxon>Fabales</taxon>
        <taxon>Fabaceae</taxon>
        <taxon>Papilionoideae</taxon>
        <taxon>50 kb inversion clade</taxon>
        <taxon>NPAAA clade</taxon>
        <taxon>indigoferoid/millettioid clade</taxon>
        <taxon>Phaseoleae</taxon>
        <taxon>Cajanus</taxon>
    </lineage>
</organism>
<evidence type="ECO:0000259" key="2">
    <source>
        <dbReference type="Pfam" id="PF14244"/>
    </source>
</evidence>
<dbReference type="AlphaFoldDB" id="A0A151REL0"/>
<protein>
    <recommendedName>
        <fullName evidence="5">Retrotransposon Copia-like N-terminal domain-containing protein</fullName>
    </recommendedName>
</protein>
<feature type="domain" description="Retrotransposon gag" evidence="1">
    <location>
        <begin position="79"/>
        <end position="148"/>
    </location>
</feature>
<evidence type="ECO:0008006" key="5">
    <source>
        <dbReference type="Google" id="ProtNLM"/>
    </source>
</evidence>
<sequence length="191" mass="22071">MIAIDTSSEYYIHPNENPSLILVSPVLDGPNYYNWSHSMAMALEMKNKASFVDGTLKKPVSDDPEFPMWKCCNTLVLSWLIHLVSLEIAHNIIYIDTAFDAWKELKQRFSQGDHVRISQLLTDIHSLKQGDSSVTTYFTKYKILWEEYCNFRPLTPCDSNSCKTHKTIKEYRDNDSILCFLQGLNDNYSTV</sequence>
<dbReference type="OMA" id="CKTHKTI"/>
<evidence type="ECO:0000313" key="4">
    <source>
        <dbReference type="Proteomes" id="UP000075243"/>
    </source>
</evidence>
<proteinExistence type="predicted"/>
<dbReference type="Gramene" id="C.cajan_34813.t">
    <property type="protein sequence ID" value="C.cajan_34813.t.cds1"/>
    <property type="gene ID" value="C.cajan_34813"/>
</dbReference>
<dbReference type="Pfam" id="PF03732">
    <property type="entry name" value="Retrotrans_gag"/>
    <property type="match status" value="1"/>
</dbReference>
<evidence type="ECO:0000259" key="1">
    <source>
        <dbReference type="Pfam" id="PF03732"/>
    </source>
</evidence>
<evidence type="ECO:0000313" key="3">
    <source>
        <dbReference type="EMBL" id="KYP40996.1"/>
    </source>
</evidence>
<dbReference type="PANTHER" id="PTHR37610">
    <property type="entry name" value="CCHC-TYPE DOMAIN-CONTAINING PROTEIN"/>
    <property type="match status" value="1"/>
</dbReference>
<reference evidence="3" key="1">
    <citation type="journal article" date="2012" name="Nat. Biotechnol.">
        <title>Draft genome sequence of pigeonpea (Cajanus cajan), an orphan legume crop of resource-poor farmers.</title>
        <authorList>
            <person name="Varshney R.K."/>
            <person name="Chen W."/>
            <person name="Li Y."/>
            <person name="Bharti A.K."/>
            <person name="Saxena R.K."/>
            <person name="Schlueter J.A."/>
            <person name="Donoghue M.T."/>
            <person name="Azam S."/>
            <person name="Fan G."/>
            <person name="Whaley A.M."/>
            <person name="Farmer A.D."/>
            <person name="Sheridan J."/>
            <person name="Iwata A."/>
            <person name="Tuteja R."/>
            <person name="Penmetsa R.V."/>
            <person name="Wu W."/>
            <person name="Upadhyaya H.D."/>
            <person name="Yang S.P."/>
            <person name="Shah T."/>
            <person name="Saxena K.B."/>
            <person name="Michael T."/>
            <person name="McCombie W.R."/>
            <person name="Yang B."/>
            <person name="Zhang G."/>
            <person name="Yang H."/>
            <person name="Wang J."/>
            <person name="Spillane C."/>
            <person name="Cook D.R."/>
            <person name="May G.D."/>
            <person name="Xu X."/>
            <person name="Jackson S.A."/>
        </authorList>
    </citation>
    <scope>NUCLEOTIDE SEQUENCE [LARGE SCALE GENOMIC DNA]</scope>
</reference>
<dbReference type="InterPro" id="IPR005162">
    <property type="entry name" value="Retrotrans_gag_dom"/>
</dbReference>
<dbReference type="Pfam" id="PF14244">
    <property type="entry name" value="Retrotran_gag_3"/>
    <property type="match status" value="1"/>
</dbReference>
<keyword evidence="4" id="KW-1185">Reference proteome</keyword>
<dbReference type="PANTHER" id="PTHR37610:SF55">
    <property type="entry name" value="RETROTRANSPOSON COPIA-LIKE N-TERMINAL DOMAIN-CONTAINING PROTEIN"/>
    <property type="match status" value="1"/>
</dbReference>
<dbReference type="EMBL" id="KQ483800">
    <property type="protein sequence ID" value="KYP40996.1"/>
    <property type="molecule type" value="Genomic_DNA"/>
</dbReference>
<accession>A0A151REL0</accession>
<dbReference type="InterPro" id="IPR029472">
    <property type="entry name" value="Copia-like_N"/>
</dbReference>
<feature type="domain" description="Retrotransposon Copia-like N-terminal" evidence="2">
    <location>
        <begin position="13"/>
        <end position="59"/>
    </location>
</feature>
<name>A0A151REL0_CAJCA</name>
<dbReference type="Proteomes" id="UP000075243">
    <property type="component" value="Unassembled WGS sequence"/>
</dbReference>
<gene>
    <name evidence="3" type="ORF">KK1_037645</name>
</gene>